<protein>
    <submittedName>
        <fullName evidence="4">TetR/AcrR family transcriptional regulator</fullName>
    </submittedName>
</protein>
<name>A0ABU6PX44_9BACL</name>
<keyword evidence="1 2" id="KW-0238">DNA-binding</keyword>
<organism evidence="4 5">
    <name type="scientific">Paenibacillus chibensis</name>
    <dbReference type="NCBI Taxonomy" id="59846"/>
    <lineage>
        <taxon>Bacteria</taxon>
        <taxon>Bacillati</taxon>
        <taxon>Bacillota</taxon>
        <taxon>Bacilli</taxon>
        <taxon>Bacillales</taxon>
        <taxon>Paenibacillaceae</taxon>
        <taxon>Paenibacillus</taxon>
    </lineage>
</organism>
<dbReference type="InterPro" id="IPR001647">
    <property type="entry name" value="HTH_TetR"/>
</dbReference>
<dbReference type="PROSITE" id="PS01081">
    <property type="entry name" value="HTH_TETR_1"/>
    <property type="match status" value="1"/>
</dbReference>
<dbReference type="Gene3D" id="1.10.357.10">
    <property type="entry name" value="Tetracycline Repressor, domain 2"/>
    <property type="match status" value="1"/>
</dbReference>
<evidence type="ECO:0000313" key="5">
    <source>
        <dbReference type="Proteomes" id="UP001343257"/>
    </source>
</evidence>
<dbReference type="SUPFAM" id="SSF48498">
    <property type="entry name" value="Tetracyclin repressor-like, C-terminal domain"/>
    <property type="match status" value="1"/>
</dbReference>
<dbReference type="PRINTS" id="PR00455">
    <property type="entry name" value="HTHTETR"/>
</dbReference>
<dbReference type="PROSITE" id="PS50977">
    <property type="entry name" value="HTH_TETR_2"/>
    <property type="match status" value="1"/>
</dbReference>
<dbReference type="InterPro" id="IPR050109">
    <property type="entry name" value="HTH-type_TetR-like_transc_reg"/>
</dbReference>
<feature type="domain" description="HTH tetR-type" evidence="3">
    <location>
        <begin position="14"/>
        <end position="74"/>
    </location>
</feature>
<keyword evidence="5" id="KW-1185">Reference proteome</keyword>
<gene>
    <name evidence="4" type="ORF">P9847_19385</name>
</gene>
<evidence type="ECO:0000313" key="4">
    <source>
        <dbReference type="EMBL" id="MED5019470.1"/>
    </source>
</evidence>
<reference evidence="4 5" key="1">
    <citation type="submission" date="2023-03" db="EMBL/GenBank/DDBJ databases">
        <title>Bacillus Genome Sequencing.</title>
        <authorList>
            <person name="Dunlap C."/>
        </authorList>
    </citation>
    <scope>NUCLEOTIDE SEQUENCE [LARGE SCALE GENOMIC DNA]</scope>
    <source>
        <strain evidence="4 5">NRS-52</strain>
    </source>
</reference>
<comment type="caution">
    <text evidence="4">The sequence shown here is derived from an EMBL/GenBank/DDBJ whole genome shotgun (WGS) entry which is preliminary data.</text>
</comment>
<dbReference type="PANTHER" id="PTHR30328">
    <property type="entry name" value="TRANSCRIPTIONAL REPRESSOR"/>
    <property type="match status" value="1"/>
</dbReference>
<evidence type="ECO:0000256" key="2">
    <source>
        <dbReference type="PROSITE-ProRule" id="PRU00335"/>
    </source>
</evidence>
<dbReference type="InterPro" id="IPR023772">
    <property type="entry name" value="DNA-bd_HTH_TetR-type_CS"/>
</dbReference>
<dbReference type="Proteomes" id="UP001343257">
    <property type="component" value="Unassembled WGS sequence"/>
</dbReference>
<dbReference type="SUPFAM" id="SSF46689">
    <property type="entry name" value="Homeodomain-like"/>
    <property type="match status" value="1"/>
</dbReference>
<dbReference type="InterPro" id="IPR036271">
    <property type="entry name" value="Tet_transcr_reg_TetR-rel_C_sf"/>
</dbReference>
<dbReference type="Gene3D" id="1.10.10.60">
    <property type="entry name" value="Homeodomain-like"/>
    <property type="match status" value="1"/>
</dbReference>
<dbReference type="PANTHER" id="PTHR30328:SF54">
    <property type="entry name" value="HTH-TYPE TRANSCRIPTIONAL REPRESSOR SCO4008"/>
    <property type="match status" value="1"/>
</dbReference>
<accession>A0ABU6PX44</accession>
<dbReference type="Pfam" id="PF00440">
    <property type="entry name" value="TetR_N"/>
    <property type="match status" value="1"/>
</dbReference>
<dbReference type="EMBL" id="JARTLD010000049">
    <property type="protein sequence ID" value="MED5019470.1"/>
    <property type="molecule type" value="Genomic_DNA"/>
</dbReference>
<dbReference type="InterPro" id="IPR009057">
    <property type="entry name" value="Homeodomain-like_sf"/>
</dbReference>
<proteinExistence type="predicted"/>
<sequence>MDQKRNNSDKDKNKEVKNQILQAAKKLFSKNGFNGTTVRQICDEANVSLALVSYHFGGKENVFYEIFDPLRLPFMDSEFTLSEPKQDLIFFCKTFVIYRYEEQELFNILQQELLLKSPRIDMLKDVFLPSWEQLRIILLACKEKGVIDSPSIDMAVNFVMGTLMFTLNNPFLNPSNDNHTPEEAAELAVGYILNGLQSSASDSR</sequence>
<feature type="DNA-binding region" description="H-T-H motif" evidence="2">
    <location>
        <begin position="37"/>
        <end position="56"/>
    </location>
</feature>
<dbReference type="RefSeq" id="WP_328280476.1">
    <property type="nucleotide sequence ID" value="NZ_JARTLD010000049.1"/>
</dbReference>
<evidence type="ECO:0000256" key="1">
    <source>
        <dbReference type="ARBA" id="ARBA00023125"/>
    </source>
</evidence>
<evidence type="ECO:0000259" key="3">
    <source>
        <dbReference type="PROSITE" id="PS50977"/>
    </source>
</evidence>